<dbReference type="GO" id="GO:0016787">
    <property type="term" value="F:hydrolase activity"/>
    <property type="evidence" value="ECO:0007669"/>
    <property type="project" value="UniProtKB-KW"/>
</dbReference>
<dbReference type="STRING" id="679197.HMPREF9336_00787"/>
<dbReference type="HOGENOM" id="CLU_068979_8_4_11"/>
<dbReference type="CDD" id="cd00431">
    <property type="entry name" value="cysteine_hydrolases"/>
    <property type="match status" value="1"/>
</dbReference>
<dbReference type="InterPro" id="IPR036380">
    <property type="entry name" value="Isochorismatase-like_sf"/>
</dbReference>
<reference evidence="3 4" key="1">
    <citation type="journal article" date="2011" name="Stand. Genomic Sci.">
        <title>High quality draft genome sequence of Segniliparus rugosus CDC 945(T)= (ATCC BAA-974(T)).</title>
        <authorList>
            <person name="Earl A.M."/>
            <person name="Desjardins C.A."/>
            <person name="Fitzgerald M.G."/>
            <person name="Arachchi H.M."/>
            <person name="Zeng Q."/>
            <person name="Mehta T."/>
            <person name="Griggs A."/>
            <person name="Birren B.W."/>
            <person name="Toney N.C."/>
            <person name="Carr J."/>
            <person name="Posey J."/>
            <person name="Butler W.R."/>
        </authorList>
    </citation>
    <scope>NUCLEOTIDE SEQUENCE [LARGE SCALE GENOMIC DNA]</scope>
    <source>
        <strain evidence="4">ATCC BAA-974 / DSM 45345 / CCUG 50838 / CIP 108380 / JCM 13579 / CDC 945</strain>
    </source>
</reference>
<evidence type="ECO:0000313" key="4">
    <source>
        <dbReference type="Proteomes" id="UP000004816"/>
    </source>
</evidence>
<dbReference type="EMBL" id="ACZI02000003">
    <property type="protein sequence ID" value="EFV14337.1"/>
    <property type="molecule type" value="Genomic_DNA"/>
</dbReference>
<evidence type="ECO:0000256" key="1">
    <source>
        <dbReference type="ARBA" id="ARBA00022801"/>
    </source>
</evidence>
<dbReference type="SUPFAM" id="SSF52499">
    <property type="entry name" value="Isochorismatase-like hydrolases"/>
    <property type="match status" value="1"/>
</dbReference>
<dbReference type="eggNOG" id="COG1335">
    <property type="taxonomic scope" value="Bacteria"/>
</dbReference>
<dbReference type="RefSeq" id="WP_007468027.1">
    <property type="nucleotide sequence ID" value="NZ_KI391954.1"/>
</dbReference>
<evidence type="ECO:0000259" key="2">
    <source>
        <dbReference type="Pfam" id="PF00857"/>
    </source>
</evidence>
<protein>
    <recommendedName>
        <fullName evidence="2">Isochorismatase-like domain-containing protein</fullName>
    </recommendedName>
</protein>
<accession>E5XMR7</accession>
<evidence type="ECO:0000313" key="3">
    <source>
        <dbReference type="EMBL" id="EFV14337.1"/>
    </source>
</evidence>
<dbReference type="InterPro" id="IPR000868">
    <property type="entry name" value="Isochorismatase-like_dom"/>
</dbReference>
<dbReference type="Gene3D" id="3.40.50.850">
    <property type="entry name" value="Isochorismatase-like"/>
    <property type="match status" value="1"/>
</dbReference>
<feature type="domain" description="Isochorismatase-like" evidence="2">
    <location>
        <begin position="12"/>
        <end position="188"/>
    </location>
</feature>
<comment type="caution">
    <text evidence="3">The sequence shown here is derived from an EMBL/GenBank/DDBJ whole genome shotgun (WGS) entry which is preliminary data.</text>
</comment>
<gene>
    <name evidence="3" type="ORF">HMPREF9336_00787</name>
</gene>
<dbReference type="Proteomes" id="UP000004816">
    <property type="component" value="Unassembled WGS sequence"/>
</dbReference>
<organism evidence="3 4">
    <name type="scientific">Segniliparus rugosus (strain ATCC BAA-974 / DSM 45345 / CCUG 50838 / CIP 108380 / JCM 13579 / CDC 945)</name>
    <dbReference type="NCBI Taxonomy" id="679197"/>
    <lineage>
        <taxon>Bacteria</taxon>
        <taxon>Bacillati</taxon>
        <taxon>Actinomycetota</taxon>
        <taxon>Actinomycetes</taxon>
        <taxon>Mycobacteriales</taxon>
        <taxon>Segniliparaceae</taxon>
        <taxon>Segniliparus</taxon>
    </lineage>
</organism>
<proteinExistence type="predicted"/>
<sequence length="214" mass="22564">MADYLAPRWAAAALVVIDLQRDFLDDGVAPIAGTSAVVPNVAALAAAFRAAGRPIAHIVRFYEPGGSDVDPPRRKAVEEGARIVVPGSDGAEVAEGVMPPSARLDPDVLLAGGAQPVGEREVVFFKPRWSAFHRTGLETWLRAEGCDTVLVAGCNLPNCPRATLFDASERDFRAALAADAVSQTTEERLADLERIGVRLHTTEEALAALSGLAG</sequence>
<name>E5XMR7_SEGRC</name>
<dbReference type="AlphaFoldDB" id="E5XMR7"/>
<keyword evidence="1" id="KW-0378">Hydrolase</keyword>
<keyword evidence="4" id="KW-1185">Reference proteome</keyword>
<dbReference type="PANTHER" id="PTHR43540">
    <property type="entry name" value="PEROXYUREIDOACRYLATE/UREIDOACRYLATE AMIDOHYDROLASE-RELATED"/>
    <property type="match status" value="1"/>
</dbReference>
<dbReference type="OrthoDB" id="3174612at2"/>
<dbReference type="InterPro" id="IPR050272">
    <property type="entry name" value="Isochorismatase-like_hydrls"/>
</dbReference>
<dbReference type="Pfam" id="PF00857">
    <property type="entry name" value="Isochorismatase"/>
    <property type="match status" value="1"/>
</dbReference>